<reference evidence="3" key="1">
    <citation type="submission" date="2023-06" db="EMBL/GenBank/DDBJ databases">
        <authorList>
            <person name="Kurt Z."/>
        </authorList>
    </citation>
    <scope>NUCLEOTIDE SEQUENCE</scope>
</reference>
<dbReference type="InterPro" id="IPR025875">
    <property type="entry name" value="Leu-rich_rpt_4"/>
</dbReference>
<evidence type="ECO:0000313" key="5">
    <source>
        <dbReference type="EMBL" id="CAL6075411.1"/>
    </source>
</evidence>
<gene>
    <name evidence="4" type="ORF">HINF_LOCUS28109</name>
    <name evidence="5" type="ORF">HINF_LOCUS57192</name>
    <name evidence="6" type="ORF">HINF_LOCUS63275</name>
    <name evidence="3" type="ORF">HINF_LOCUS9072</name>
</gene>
<dbReference type="EMBL" id="CAXDID020000395">
    <property type="protein sequence ID" value="CAL6086667.1"/>
    <property type="molecule type" value="Genomic_DNA"/>
</dbReference>
<accession>A0AA86NJY3</accession>
<reference evidence="5 7" key="2">
    <citation type="submission" date="2024-07" db="EMBL/GenBank/DDBJ databases">
        <authorList>
            <person name="Akdeniz Z."/>
        </authorList>
    </citation>
    <scope>NUCLEOTIDE SEQUENCE [LARGE SCALE GENOMIC DNA]</scope>
</reference>
<evidence type="ECO:0000313" key="7">
    <source>
        <dbReference type="Proteomes" id="UP001642409"/>
    </source>
</evidence>
<name>A0AA86NJY3_9EUKA</name>
<evidence type="ECO:0000313" key="6">
    <source>
        <dbReference type="EMBL" id="CAL6086667.1"/>
    </source>
</evidence>
<sequence length="152" mass="17822">MQPNHKIKRKEDLLSHFGSSEQLEIRNLQQIQRFLKMNIPPQIWEDASNRNLLSFSQEFVQETKQFAFDDSKIEHIYLISFLTNITELSLYNNKISDISSISKLKNLKMIRLELNSIEDISALKSLLNLTHLYSGGPSKCFFELGRRMKFII</sequence>
<dbReference type="EMBL" id="CATOUU010000677">
    <property type="protein sequence ID" value="CAI9940464.1"/>
    <property type="molecule type" value="Genomic_DNA"/>
</dbReference>
<dbReference type="InterPro" id="IPR001611">
    <property type="entry name" value="Leu-rich_rpt"/>
</dbReference>
<proteinExistence type="predicted"/>
<comment type="caution">
    <text evidence="3">The sequence shown here is derived from an EMBL/GenBank/DDBJ whole genome shotgun (WGS) entry which is preliminary data.</text>
</comment>
<organism evidence="3">
    <name type="scientific">Hexamita inflata</name>
    <dbReference type="NCBI Taxonomy" id="28002"/>
    <lineage>
        <taxon>Eukaryota</taxon>
        <taxon>Metamonada</taxon>
        <taxon>Diplomonadida</taxon>
        <taxon>Hexamitidae</taxon>
        <taxon>Hexamitinae</taxon>
        <taxon>Hexamita</taxon>
    </lineage>
</organism>
<protein>
    <submittedName>
        <fullName evidence="3">Partial sordellii ATCC 9714]</fullName>
    </submittedName>
</protein>
<keyword evidence="1" id="KW-0433">Leucine-rich repeat</keyword>
<evidence type="ECO:0000313" key="3">
    <source>
        <dbReference type="EMBL" id="CAI9921427.1"/>
    </source>
</evidence>
<dbReference type="SUPFAM" id="SSF52075">
    <property type="entry name" value="Outer arm dynein light chain 1"/>
    <property type="match status" value="1"/>
</dbReference>
<evidence type="ECO:0000313" key="4">
    <source>
        <dbReference type="EMBL" id="CAI9940464.1"/>
    </source>
</evidence>
<evidence type="ECO:0000256" key="1">
    <source>
        <dbReference type="ARBA" id="ARBA00022614"/>
    </source>
</evidence>
<dbReference type="EMBL" id="CAXDID020000314">
    <property type="protein sequence ID" value="CAL6075411.1"/>
    <property type="molecule type" value="Genomic_DNA"/>
</dbReference>
<keyword evidence="7" id="KW-1185">Reference proteome</keyword>
<dbReference type="Gene3D" id="3.80.10.10">
    <property type="entry name" value="Ribonuclease Inhibitor"/>
    <property type="match status" value="1"/>
</dbReference>
<keyword evidence="2" id="KW-0677">Repeat</keyword>
<dbReference type="AlphaFoldDB" id="A0AA86NJY3"/>
<dbReference type="EMBL" id="CATOUU010000224">
    <property type="protein sequence ID" value="CAI9921427.1"/>
    <property type="molecule type" value="Genomic_DNA"/>
</dbReference>
<evidence type="ECO:0000256" key="2">
    <source>
        <dbReference type="ARBA" id="ARBA00022737"/>
    </source>
</evidence>
<dbReference type="PROSITE" id="PS51450">
    <property type="entry name" value="LRR"/>
    <property type="match status" value="2"/>
</dbReference>
<dbReference type="Pfam" id="PF12799">
    <property type="entry name" value="LRR_4"/>
    <property type="match status" value="1"/>
</dbReference>
<dbReference type="InterPro" id="IPR032675">
    <property type="entry name" value="LRR_dom_sf"/>
</dbReference>
<dbReference type="Proteomes" id="UP001642409">
    <property type="component" value="Unassembled WGS sequence"/>
</dbReference>